<feature type="domain" description="Elapor1-like galactose binding" evidence="1">
    <location>
        <begin position="155"/>
        <end position="319"/>
    </location>
</feature>
<evidence type="ECO:0008006" key="5">
    <source>
        <dbReference type="Google" id="ProtNLM"/>
    </source>
</evidence>
<accession>A0A498SUI3</accession>
<dbReference type="Proteomes" id="UP000276991">
    <property type="component" value="Unassembled WGS sequence"/>
</dbReference>
<reference evidence="3 4" key="1">
    <citation type="submission" date="2018-08" db="EMBL/GenBank/DDBJ databases">
        <authorList>
            <person name="Laetsch R D."/>
            <person name="Stevens L."/>
            <person name="Kumar S."/>
            <person name="Blaxter L. M."/>
        </authorList>
    </citation>
    <scope>NUCLEOTIDE SEQUENCE [LARGE SCALE GENOMIC DNA]</scope>
</reference>
<feature type="domain" description="Elapor1/2 TNF receptor-like" evidence="2">
    <location>
        <begin position="429"/>
        <end position="468"/>
    </location>
</feature>
<protein>
    <recommendedName>
        <fullName evidence="5">Tyrosine-protein kinase ephrin type A/B receptor-like domain-containing protein</fullName>
    </recommendedName>
</protein>
<keyword evidence="4" id="KW-1185">Reference proteome</keyword>
<feature type="non-terminal residue" evidence="3">
    <location>
        <position position="1"/>
    </location>
</feature>
<sequence>VSEMHALRRHMHNHDVDETPLQINYSDFKLGKLLSLRTDDMITEGDSVTSIRKGQKLTIDSGIILLNIWWLQLLETFGRKCSLDDFRYEYTRCDENGERWRVAVPKMNNLECDDGVPLPIRGVNCSFTCNAGMYLDIFTQRCQLCPKGTYSLGGGIRYDVFDEIPPNFEVENLNILPERNIDSNTELLEDCPIQKGWIVRNTKLIYVPSPCLSKLTYTVDLIRPGYMEYVYRLPRNNRALIFNVDVKNERCKSYRDEMKRLMENSLKKENSEDGSDWHRDRIELKSGHNIITWTVMSYRLDAFYNNDVITISHIDIYGLKQVQKCSKCPGGTYSGIGAKQCRFCPAGYYSSPGSAQCIRCPISQYSHARSTFCIDRPICSLNDYYPILKPCINGKTRTIFVKVQPNICRDDLRGAVKIPEAGKEIPCPKCNPGMSLNPTGQCVFCQKDHYSNGEECNRCPVDTLPNYGYHYIIWNTLPKNMFTKCEYIVEGDSMSCGIENSWIPSGSMIQSSSTQEKGIALELGLRIPNGFSNPLLAFDELASSHNPVAHI</sequence>
<dbReference type="OrthoDB" id="439917at2759"/>
<dbReference type="AlphaFoldDB" id="A0A498SUI3"/>
<dbReference type="STRING" id="6277.A0A498SUI3"/>
<proteinExistence type="predicted"/>
<feature type="non-terminal residue" evidence="3">
    <location>
        <position position="551"/>
    </location>
</feature>
<dbReference type="InterPro" id="IPR056609">
    <property type="entry name" value="Elapor1-like_3rd"/>
</dbReference>
<gene>
    <name evidence="3" type="ORF">NAV_LOCUS8555</name>
</gene>
<evidence type="ECO:0000313" key="4">
    <source>
        <dbReference type="Proteomes" id="UP000276991"/>
    </source>
</evidence>
<dbReference type="PANTHER" id="PTHR22727:SF15">
    <property type="entry name" value="MRH DOMAIN-CONTAINING PROTEIN"/>
    <property type="match status" value="1"/>
</dbReference>
<evidence type="ECO:0000259" key="1">
    <source>
        <dbReference type="Pfam" id="PF23032"/>
    </source>
</evidence>
<dbReference type="InterPro" id="IPR009030">
    <property type="entry name" value="Growth_fac_rcpt_cys_sf"/>
</dbReference>
<dbReference type="Gene3D" id="2.10.50.10">
    <property type="entry name" value="Tumor Necrosis Factor Receptor, subunit A, domain 2"/>
    <property type="match status" value="1"/>
</dbReference>
<organism evidence="3 4">
    <name type="scientific">Acanthocheilonema viteae</name>
    <name type="common">Filarial nematode worm</name>
    <name type="synonym">Dipetalonema viteae</name>
    <dbReference type="NCBI Taxonomy" id="6277"/>
    <lineage>
        <taxon>Eukaryota</taxon>
        <taxon>Metazoa</taxon>
        <taxon>Ecdysozoa</taxon>
        <taxon>Nematoda</taxon>
        <taxon>Chromadorea</taxon>
        <taxon>Rhabditida</taxon>
        <taxon>Spirurina</taxon>
        <taxon>Spiruromorpha</taxon>
        <taxon>Filarioidea</taxon>
        <taxon>Onchocercidae</taxon>
        <taxon>Acanthocheilonema</taxon>
    </lineage>
</organism>
<evidence type="ECO:0000313" key="3">
    <source>
        <dbReference type="EMBL" id="VBB33764.1"/>
    </source>
</evidence>
<dbReference type="InterPro" id="IPR056610">
    <property type="entry name" value="Elapor1/2_TNFR-like"/>
</dbReference>
<evidence type="ECO:0000259" key="2">
    <source>
        <dbReference type="Pfam" id="PF23091"/>
    </source>
</evidence>
<dbReference type="Pfam" id="PF23091">
    <property type="entry name" value="TNFR_ELAPOR1_6th"/>
    <property type="match status" value="1"/>
</dbReference>
<dbReference type="GO" id="GO:0016020">
    <property type="term" value="C:membrane"/>
    <property type="evidence" value="ECO:0007669"/>
    <property type="project" value="TreeGrafter"/>
</dbReference>
<dbReference type="EMBL" id="UPTC01002679">
    <property type="protein sequence ID" value="VBB33764.1"/>
    <property type="molecule type" value="Genomic_DNA"/>
</dbReference>
<dbReference type="Pfam" id="PF23032">
    <property type="entry name" value="GBD_ELAPOR1-like_3rd"/>
    <property type="match status" value="1"/>
</dbReference>
<dbReference type="PANTHER" id="PTHR22727">
    <property type="entry name" value="PROTEIN CBG13728"/>
    <property type="match status" value="1"/>
</dbReference>
<dbReference type="SMART" id="SM01411">
    <property type="entry name" value="Ephrin_rec_like"/>
    <property type="match status" value="2"/>
</dbReference>
<dbReference type="InterPro" id="IPR039181">
    <property type="entry name" value="Elapor1/2"/>
</dbReference>
<dbReference type="SUPFAM" id="SSF57184">
    <property type="entry name" value="Growth factor receptor domain"/>
    <property type="match status" value="1"/>
</dbReference>
<name>A0A498SUI3_ACAVI</name>